<dbReference type="RefSeq" id="WP_244283975.1">
    <property type="nucleotide sequence ID" value="NZ_FNSR01000003.1"/>
</dbReference>
<proteinExistence type="predicted"/>
<sequence length="131" mass="15170">MMRPTTRLGGHDLRDGVRGPHDAWPDDGPVADFTQHRIERALRDRVRYRYVRPRVEREPDGYRIESPCCSRNVDPDGGVIDIARLARDESGLWRLHARDHATRRWVEQCASRDLTALLDILCADAARVFWP</sequence>
<name>A0A1H7F969_9BURK</name>
<dbReference type="Pfam" id="PF11225">
    <property type="entry name" value="DUF3024"/>
    <property type="match status" value="1"/>
</dbReference>
<evidence type="ECO:0008006" key="4">
    <source>
        <dbReference type="Google" id="ProtNLM"/>
    </source>
</evidence>
<reference evidence="3" key="1">
    <citation type="submission" date="2016-10" db="EMBL/GenBank/DDBJ databases">
        <authorList>
            <person name="Varghese N."/>
            <person name="Submissions S."/>
        </authorList>
    </citation>
    <scope>NUCLEOTIDE SEQUENCE [LARGE SCALE GENOMIC DNA]</scope>
    <source>
        <strain evidence="3">LMG 26416</strain>
    </source>
</reference>
<dbReference type="InterPro" id="IPR021388">
    <property type="entry name" value="DUF3024"/>
</dbReference>
<organism evidence="2 3">
    <name type="scientific">Paraburkholderia caballeronis</name>
    <dbReference type="NCBI Taxonomy" id="416943"/>
    <lineage>
        <taxon>Bacteria</taxon>
        <taxon>Pseudomonadati</taxon>
        <taxon>Pseudomonadota</taxon>
        <taxon>Betaproteobacteria</taxon>
        <taxon>Burkholderiales</taxon>
        <taxon>Burkholderiaceae</taxon>
        <taxon>Paraburkholderia</taxon>
    </lineage>
</organism>
<dbReference type="AlphaFoldDB" id="A0A1H7F969"/>
<dbReference type="STRING" id="416943.SAMN05445871_6065"/>
<protein>
    <recommendedName>
        <fullName evidence="4">DUF3024 domain-containing protein</fullName>
    </recommendedName>
</protein>
<evidence type="ECO:0000313" key="2">
    <source>
        <dbReference type="EMBL" id="SEK21887.1"/>
    </source>
</evidence>
<keyword evidence="3" id="KW-1185">Reference proteome</keyword>
<dbReference type="Proteomes" id="UP000199120">
    <property type="component" value="Unassembled WGS sequence"/>
</dbReference>
<feature type="region of interest" description="Disordered" evidence="1">
    <location>
        <begin position="1"/>
        <end position="30"/>
    </location>
</feature>
<dbReference type="EMBL" id="FOAJ01000001">
    <property type="protein sequence ID" value="SEK21887.1"/>
    <property type="molecule type" value="Genomic_DNA"/>
</dbReference>
<evidence type="ECO:0000256" key="1">
    <source>
        <dbReference type="SAM" id="MobiDB-lite"/>
    </source>
</evidence>
<accession>A0A1H7F969</accession>
<feature type="compositionally biased region" description="Basic and acidic residues" evidence="1">
    <location>
        <begin position="9"/>
        <end position="24"/>
    </location>
</feature>
<gene>
    <name evidence="2" type="ORF">SAMN05192542_101201</name>
</gene>
<evidence type="ECO:0000313" key="3">
    <source>
        <dbReference type="Proteomes" id="UP000199120"/>
    </source>
</evidence>